<dbReference type="GO" id="GO:0042761">
    <property type="term" value="P:very long-chain fatty acid biosynthetic process"/>
    <property type="evidence" value="ECO:0000318"/>
    <property type="project" value="GO_Central"/>
</dbReference>
<feature type="transmembrane region" description="Helical" evidence="10">
    <location>
        <begin position="142"/>
        <end position="163"/>
    </location>
</feature>
<dbReference type="EMBL" id="DS718793">
    <property type="protein sequence ID" value="EEC06381.1"/>
    <property type="molecule type" value="Genomic_DNA"/>
</dbReference>
<dbReference type="GO" id="GO:0019367">
    <property type="term" value="P:fatty acid elongation, saturated fatty acid"/>
    <property type="evidence" value="ECO:0000318"/>
    <property type="project" value="GO_Central"/>
</dbReference>
<dbReference type="VEuPathDB" id="VectorBase:ISCI003894"/>
<dbReference type="EMBL" id="ABJB010050860">
    <property type="status" value="NOT_ANNOTATED_CDS"/>
    <property type="molecule type" value="Genomic_DNA"/>
</dbReference>
<protein>
    <recommendedName>
        <fullName evidence="10">Elongation of very long chain fatty acids protein</fullName>
        <ecNumber evidence="10">2.3.1.199</ecNumber>
    </recommendedName>
    <alternativeName>
        <fullName evidence="10">Very-long-chain 3-oxoacyl-CoA synthase</fullName>
    </alternativeName>
</protein>
<dbReference type="VEuPathDB" id="VectorBase:ISCP_002416"/>
<feature type="transmembrane region" description="Helical" evidence="10">
    <location>
        <begin position="205"/>
        <end position="223"/>
    </location>
</feature>
<evidence type="ECO:0000256" key="6">
    <source>
        <dbReference type="ARBA" id="ARBA00022989"/>
    </source>
</evidence>
<sequence>MSSTNPNFDDLGIFPTRDPRTLGWPLVGSKSFLVTLLVSYVYLVTVGGPRFMKKRKPYENLKPLILLYNLSMVFLNVHFFKGFLTTTYLGGGYNLVCQGIDFEARNEVTTEFLELGWWYNWVRIADFLDTIFFVLRKKDSHVSFLHVAHHVIVAFNGWFGLAYGPDGQIVLGVLINTFVHVVMYSYYFLSLLGPRVRPYLWWKRYLTQLQLVQFVVTLVHMSIPLFKDCGYPRPHMVIIMCEEIFFFVTFMRFYVKAYTSKRVSSYASDSKSKVQ</sequence>
<evidence type="ECO:0000256" key="4">
    <source>
        <dbReference type="ARBA" id="ARBA00022692"/>
    </source>
</evidence>
<evidence type="ECO:0000256" key="7">
    <source>
        <dbReference type="ARBA" id="ARBA00023098"/>
    </source>
</evidence>
<dbReference type="VEuPathDB" id="VectorBase:ISCW003894"/>
<dbReference type="PaxDb" id="6945-B7PIF9"/>
<dbReference type="GO" id="GO:0034625">
    <property type="term" value="P:fatty acid elongation, monounsaturated fatty acid"/>
    <property type="evidence" value="ECO:0000318"/>
    <property type="project" value="GO_Central"/>
</dbReference>
<keyword evidence="3 10" id="KW-0808">Transferase</keyword>
<proteinExistence type="inferred from homology"/>
<keyword evidence="5 10" id="KW-0276">Fatty acid metabolism</keyword>
<keyword evidence="9 10" id="KW-0275">Fatty acid biosynthesis</keyword>
<keyword evidence="13" id="KW-1185">Reference proteome</keyword>
<dbReference type="GO" id="GO:0009922">
    <property type="term" value="F:fatty acid elongase activity"/>
    <property type="evidence" value="ECO:0000318"/>
    <property type="project" value="GO_Central"/>
</dbReference>
<dbReference type="OrthoDB" id="434092at2759"/>
<dbReference type="EC" id="2.3.1.199" evidence="10"/>
<keyword evidence="7 10" id="KW-0443">Lipid metabolism</keyword>
<dbReference type="AlphaFoldDB" id="B7PIF9"/>
<dbReference type="GO" id="GO:0005789">
    <property type="term" value="C:endoplasmic reticulum membrane"/>
    <property type="evidence" value="ECO:0000318"/>
    <property type="project" value="GO_Central"/>
</dbReference>
<feature type="transmembrane region" description="Helical" evidence="10">
    <location>
        <begin position="117"/>
        <end position="135"/>
    </location>
</feature>
<evidence type="ECO:0000256" key="5">
    <source>
        <dbReference type="ARBA" id="ARBA00022832"/>
    </source>
</evidence>
<evidence type="ECO:0000256" key="9">
    <source>
        <dbReference type="ARBA" id="ARBA00023160"/>
    </source>
</evidence>
<name>B7PIF9_IXOSC</name>
<feature type="transmembrane region" description="Helical" evidence="10">
    <location>
        <begin position="64"/>
        <end position="84"/>
    </location>
</feature>
<accession>B7PIF9</accession>
<dbReference type="FunCoup" id="B7PIF9">
    <property type="interactions" value="45"/>
</dbReference>
<keyword evidence="8 10" id="KW-0472">Membrane</keyword>
<organism>
    <name type="scientific">Ixodes scapularis</name>
    <name type="common">Black-legged tick</name>
    <name type="synonym">Deer tick</name>
    <dbReference type="NCBI Taxonomy" id="6945"/>
    <lineage>
        <taxon>Eukaryota</taxon>
        <taxon>Metazoa</taxon>
        <taxon>Ecdysozoa</taxon>
        <taxon>Arthropoda</taxon>
        <taxon>Chelicerata</taxon>
        <taxon>Arachnida</taxon>
        <taxon>Acari</taxon>
        <taxon>Parasitiformes</taxon>
        <taxon>Ixodida</taxon>
        <taxon>Ixodoidea</taxon>
        <taxon>Ixodidae</taxon>
        <taxon>Ixodinae</taxon>
        <taxon>Ixodes</taxon>
    </lineage>
</organism>
<comment type="similarity">
    <text evidence="10">Belongs to the ELO family.</text>
</comment>
<evidence type="ECO:0000256" key="3">
    <source>
        <dbReference type="ARBA" id="ARBA00022679"/>
    </source>
</evidence>
<keyword evidence="2 10" id="KW-0444">Lipid biosynthesis</keyword>
<gene>
    <name evidence="12" type="primary">8029424</name>
    <name evidence="11" type="ORF">IscW_ISCW003894</name>
</gene>
<dbReference type="GO" id="GO:0034626">
    <property type="term" value="P:fatty acid elongation, polyunsaturated fatty acid"/>
    <property type="evidence" value="ECO:0000318"/>
    <property type="project" value="GO_Central"/>
</dbReference>
<reference evidence="12" key="2">
    <citation type="submission" date="2020-05" db="UniProtKB">
        <authorList>
            <consortium name="EnsemblMetazoa"/>
        </authorList>
    </citation>
    <scope>IDENTIFICATION</scope>
    <source>
        <strain evidence="12">wikel</strain>
    </source>
</reference>
<dbReference type="PANTHER" id="PTHR11157:SF69">
    <property type="entry name" value="ELONGATION OF VERY LONG CHAIN FATTY ACIDS PROTEIN 7"/>
    <property type="match status" value="1"/>
</dbReference>
<dbReference type="Proteomes" id="UP000001555">
    <property type="component" value="Unassembled WGS sequence"/>
</dbReference>
<dbReference type="GO" id="GO:0030148">
    <property type="term" value="P:sphingolipid biosynthetic process"/>
    <property type="evidence" value="ECO:0000318"/>
    <property type="project" value="GO_Central"/>
</dbReference>
<comment type="subcellular location">
    <subcellularLocation>
        <location evidence="1">Membrane</location>
        <topology evidence="1">Multi-pass membrane protein</topology>
    </subcellularLocation>
</comment>
<dbReference type="HOGENOM" id="CLU_048483_0_1_1"/>
<evidence type="ECO:0000313" key="13">
    <source>
        <dbReference type="Proteomes" id="UP000001555"/>
    </source>
</evidence>
<dbReference type="PANTHER" id="PTHR11157">
    <property type="entry name" value="FATTY ACID ACYL TRANSFERASE-RELATED"/>
    <property type="match status" value="1"/>
</dbReference>
<feature type="transmembrane region" description="Helical" evidence="10">
    <location>
        <begin position="169"/>
        <end position="193"/>
    </location>
</feature>
<feature type="transmembrane region" description="Helical" evidence="10">
    <location>
        <begin position="235"/>
        <end position="255"/>
    </location>
</feature>
<comment type="catalytic activity">
    <reaction evidence="10">
        <text>a very-long-chain acyl-CoA + malonyl-CoA + H(+) = a very-long-chain 3-oxoacyl-CoA + CO2 + CoA</text>
        <dbReference type="Rhea" id="RHEA:32727"/>
        <dbReference type="ChEBI" id="CHEBI:15378"/>
        <dbReference type="ChEBI" id="CHEBI:16526"/>
        <dbReference type="ChEBI" id="CHEBI:57287"/>
        <dbReference type="ChEBI" id="CHEBI:57384"/>
        <dbReference type="ChEBI" id="CHEBI:90725"/>
        <dbReference type="ChEBI" id="CHEBI:90736"/>
        <dbReference type="EC" id="2.3.1.199"/>
    </reaction>
</comment>
<dbReference type="Pfam" id="PF01151">
    <property type="entry name" value="ELO"/>
    <property type="match status" value="1"/>
</dbReference>
<evidence type="ECO:0000313" key="11">
    <source>
        <dbReference type="EMBL" id="EEC06381.1"/>
    </source>
</evidence>
<evidence type="ECO:0000256" key="8">
    <source>
        <dbReference type="ARBA" id="ARBA00023136"/>
    </source>
</evidence>
<dbReference type="KEGG" id="isc:8029424"/>
<evidence type="ECO:0000256" key="1">
    <source>
        <dbReference type="ARBA" id="ARBA00004141"/>
    </source>
</evidence>
<evidence type="ECO:0000313" key="12">
    <source>
        <dbReference type="EnsemblMetazoa" id="ISCW003894-PA"/>
    </source>
</evidence>
<evidence type="ECO:0000256" key="2">
    <source>
        <dbReference type="ARBA" id="ARBA00022516"/>
    </source>
</evidence>
<dbReference type="EnsemblMetazoa" id="ISCW003894-RA">
    <property type="protein sequence ID" value="ISCW003894-PA"/>
    <property type="gene ID" value="ISCW003894"/>
</dbReference>
<evidence type="ECO:0000256" key="10">
    <source>
        <dbReference type="RuleBase" id="RU361115"/>
    </source>
</evidence>
<feature type="transmembrane region" description="Helical" evidence="10">
    <location>
        <begin position="32"/>
        <end position="52"/>
    </location>
</feature>
<dbReference type="STRING" id="6945.B7PIF9"/>
<keyword evidence="4 10" id="KW-0812">Transmembrane</keyword>
<reference evidence="11 13" key="1">
    <citation type="submission" date="2008-03" db="EMBL/GenBank/DDBJ databases">
        <title>Annotation of Ixodes scapularis.</title>
        <authorList>
            <consortium name="Ixodes scapularis Genome Project Consortium"/>
            <person name="Caler E."/>
            <person name="Hannick L.I."/>
            <person name="Bidwell S."/>
            <person name="Joardar V."/>
            <person name="Thiagarajan M."/>
            <person name="Amedeo P."/>
            <person name="Galinsky K.J."/>
            <person name="Schobel S."/>
            <person name="Inman J."/>
            <person name="Hostetler J."/>
            <person name="Miller J."/>
            <person name="Hammond M."/>
            <person name="Megy K."/>
            <person name="Lawson D."/>
            <person name="Kodira C."/>
            <person name="Sutton G."/>
            <person name="Meyer J."/>
            <person name="Hill C.A."/>
            <person name="Birren B."/>
            <person name="Nene V."/>
            <person name="Collins F."/>
            <person name="Alarcon-Chaidez F."/>
            <person name="Wikel S."/>
            <person name="Strausberg R."/>
        </authorList>
    </citation>
    <scope>NUCLEOTIDE SEQUENCE [LARGE SCALE GENOMIC DNA]</scope>
    <source>
        <strain evidence="13">Wikel</strain>
        <strain evidence="11">Wikel colony</strain>
    </source>
</reference>
<dbReference type="InterPro" id="IPR002076">
    <property type="entry name" value="ELO_fam"/>
</dbReference>
<keyword evidence="6 10" id="KW-1133">Transmembrane helix</keyword>
<dbReference type="InParanoid" id="B7PIF9"/>